<comment type="similarity">
    <text evidence="1">Belongs to the GTP-binding SRP family. SRP54 subfamily.</text>
</comment>
<evidence type="ECO:0000313" key="15">
    <source>
        <dbReference type="Proteomes" id="UP001160301"/>
    </source>
</evidence>
<dbReference type="Gene3D" id="1.20.120.140">
    <property type="entry name" value="Signal recognition particle SRP54, nucleotide-binding domain"/>
    <property type="match status" value="1"/>
</dbReference>
<dbReference type="NCBIfam" id="TIGR00959">
    <property type="entry name" value="ffh"/>
    <property type="match status" value="1"/>
</dbReference>
<evidence type="ECO:0000313" key="14">
    <source>
        <dbReference type="EMBL" id="MDI1430809.1"/>
    </source>
</evidence>
<evidence type="ECO:0000256" key="10">
    <source>
        <dbReference type="SAM" id="MobiDB-lite"/>
    </source>
</evidence>
<dbReference type="Proteomes" id="UP001160301">
    <property type="component" value="Unassembled WGS sequence"/>
</dbReference>
<dbReference type="InterPro" id="IPR027417">
    <property type="entry name" value="P-loop_NTPase"/>
</dbReference>
<keyword evidence="3" id="KW-0378">Hydrolase</keyword>
<dbReference type="SMART" id="SM00963">
    <property type="entry name" value="SRP54_N"/>
    <property type="match status" value="1"/>
</dbReference>
<sequence length="557" mass="60175">MFDTLARGFRQARNRLAGLTELSESNIEPALREVRLSLLEADVEIGVVKAFLSRVKQKAVGRTLEAKVKHEGETMQVSASDHFVKICHDELEAMMSHEGEPIVWASGRPTGLMMVGLQGSGKTTTCAKLARHIAKQGKKPMLVAADMQRPAAVEQLKVLGNQIKIPVFNISGKSPVEICAAAEAEAKKLGRDVIIYDTAGRLAIDEKLMQELAEIKSRVAPENIFLVVDAMIGQDSVKTARSFHERLGISGVVLTKLDGDARGGAAISIKEVTGAPVLFSGVGETTDKFEEFRADGMASRILGMGDVVGLMQDFEQVVDQKKAEKDAERLLQGDFSLDDFLEQVRMIQKMGSLKDLVDKLPLGGMFPGGLPKDVNLDDKELVRIEAIIQSMTRFEKRDPYALIREPRRAERIAKGSGTNAEAVAELVQKFLFMKQMMSGLGQNMGMMGKIPGMKQMAQMRNMQKAMAGMGGGGGMPGFPGMGGMPGMPGGFPGMGMPGFPGMGMPGFPGMGMPGMGMPGGGAEGPSMTKMRTLSQAEKNAKKSQRKRERDARKKGRK</sequence>
<dbReference type="InterPro" id="IPR042101">
    <property type="entry name" value="SRP54_N_sf"/>
</dbReference>
<dbReference type="RefSeq" id="WP_136966887.1">
    <property type="nucleotide sequence ID" value="NZ_JARZHI010000010.1"/>
</dbReference>
<dbReference type="InterPro" id="IPR036891">
    <property type="entry name" value="Signal_recog_part_SRP54_M_sf"/>
</dbReference>
<evidence type="ECO:0000256" key="6">
    <source>
        <dbReference type="ARBA" id="ARBA00023135"/>
    </source>
</evidence>
<evidence type="ECO:0000256" key="5">
    <source>
        <dbReference type="ARBA" id="ARBA00023134"/>
    </source>
</evidence>
<keyword evidence="4" id="KW-0694">RNA-binding</keyword>
<protein>
    <recommendedName>
        <fullName evidence="8">signal-recognition-particle GTPase</fullName>
        <ecNumber evidence="8">3.6.5.4</ecNumber>
    </recommendedName>
</protein>
<comment type="caution">
    <text evidence="14">The sequence shown here is derived from an EMBL/GenBank/DDBJ whole genome shotgun (WGS) entry which is preliminary data.</text>
</comment>
<dbReference type="Gene3D" id="1.10.260.30">
    <property type="entry name" value="Signal recognition particle, SRP54 subunit, M-domain"/>
    <property type="match status" value="1"/>
</dbReference>
<keyword evidence="6" id="KW-0733">Signal recognition particle</keyword>
<evidence type="ECO:0000256" key="8">
    <source>
        <dbReference type="ARBA" id="ARBA00035672"/>
    </source>
</evidence>
<dbReference type="SUPFAM" id="SSF52540">
    <property type="entry name" value="P-loop containing nucleoside triphosphate hydrolases"/>
    <property type="match status" value="1"/>
</dbReference>
<evidence type="ECO:0000259" key="12">
    <source>
        <dbReference type="SMART" id="SM00962"/>
    </source>
</evidence>
<evidence type="ECO:0000256" key="2">
    <source>
        <dbReference type="ARBA" id="ARBA00022741"/>
    </source>
</evidence>
<keyword evidence="15" id="KW-1185">Reference proteome</keyword>
<accession>A0ABT6NR70</accession>
<dbReference type="SMART" id="SM00382">
    <property type="entry name" value="AAA"/>
    <property type="match status" value="1"/>
</dbReference>
<keyword evidence="2" id="KW-0547">Nucleotide-binding</keyword>
<dbReference type="CDD" id="cd18539">
    <property type="entry name" value="SRP_G"/>
    <property type="match status" value="1"/>
</dbReference>
<name>A0ABT6NR70_9BACT</name>
<proteinExistence type="inferred from homology"/>
<dbReference type="EMBL" id="JARZHI010000010">
    <property type="protein sequence ID" value="MDI1430809.1"/>
    <property type="molecule type" value="Genomic_DNA"/>
</dbReference>
<dbReference type="PANTHER" id="PTHR11564">
    <property type="entry name" value="SIGNAL RECOGNITION PARTICLE 54K PROTEIN SRP54"/>
    <property type="match status" value="1"/>
</dbReference>
<dbReference type="SMART" id="SM00962">
    <property type="entry name" value="SRP54"/>
    <property type="match status" value="1"/>
</dbReference>
<dbReference type="InterPro" id="IPR004125">
    <property type="entry name" value="Signal_recog_particle_SRP54_M"/>
</dbReference>
<evidence type="ECO:0000259" key="11">
    <source>
        <dbReference type="SMART" id="SM00382"/>
    </source>
</evidence>
<feature type="region of interest" description="Disordered" evidence="10">
    <location>
        <begin position="515"/>
        <end position="557"/>
    </location>
</feature>
<dbReference type="Pfam" id="PF00448">
    <property type="entry name" value="SRP54"/>
    <property type="match status" value="1"/>
</dbReference>
<reference evidence="14 15" key="1">
    <citation type="submission" date="2023-04" db="EMBL/GenBank/DDBJ databases">
        <title>The genome sequence of Polyangium sorediatum DSM14670.</title>
        <authorList>
            <person name="Zhang X."/>
        </authorList>
    </citation>
    <scope>NUCLEOTIDE SEQUENCE [LARGE SCALE GENOMIC DNA]</scope>
    <source>
        <strain evidence="14 15">DSM 14670</strain>
    </source>
</reference>
<dbReference type="InterPro" id="IPR003593">
    <property type="entry name" value="AAA+_ATPase"/>
</dbReference>
<gene>
    <name evidence="14" type="primary">ffh</name>
    <name evidence="14" type="ORF">QHF89_15050</name>
</gene>
<evidence type="ECO:0000256" key="4">
    <source>
        <dbReference type="ARBA" id="ARBA00022884"/>
    </source>
</evidence>
<feature type="domain" description="SRP54-type proteins GTP-binding" evidence="12">
    <location>
        <begin position="109"/>
        <end position="303"/>
    </location>
</feature>
<evidence type="ECO:0000256" key="9">
    <source>
        <dbReference type="ARBA" id="ARBA00048027"/>
    </source>
</evidence>
<dbReference type="InterPro" id="IPR022941">
    <property type="entry name" value="SRP54"/>
</dbReference>
<evidence type="ECO:0000256" key="3">
    <source>
        <dbReference type="ARBA" id="ARBA00022801"/>
    </source>
</evidence>
<evidence type="ECO:0000256" key="7">
    <source>
        <dbReference type="ARBA" id="ARBA00023274"/>
    </source>
</evidence>
<dbReference type="InterPro" id="IPR000897">
    <property type="entry name" value="SRP54_GTPase_dom"/>
</dbReference>
<dbReference type="SUPFAM" id="SSF47446">
    <property type="entry name" value="Signal peptide-binding domain"/>
    <property type="match status" value="1"/>
</dbReference>
<feature type="domain" description="AAA+ ATPase" evidence="11">
    <location>
        <begin position="108"/>
        <end position="308"/>
    </location>
</feature>
<feature type="domain" description="Signal recognition particle SRP54 helical bundle" evidence="13">
    <location>
        <begin position="1"/>
        <end position="95"/>
    </location>
</feature>
<dbReference type="Pfam" id="PF02978">
    <property type="entry name" value="SRP_SPB"/>
    <property type="match status" value="1"/>
</dbReference>
<keyword evidence="5" id="KW-0342">GTP-binding</keyword>
<dbReference type="Gene3D" id="3.40.50.300">
    <property type="entry name" value="P-loop containing nucleotide triphosphate hydrolases"/>
    <property type="match status" value="1"/>
</dbReference>
<comment type="catalytic activity">
    <reaction evidence="9">
        <text>GTP + H2O = GDP + phosphate + H(+)</text>
        <dbReference type="Rhea" id="RHEA:19669"/>
        <dbReference type="ChEBI" id="CHEBI:15377"/>
        <dbReference type="ChEBI" id="CHEBI:15378"/>
        <dbReference type="ChEBI" id="CHEBI:37565"/>
        <dbReference type="ChEBI" id="CHEBI:43474"/>
        <dbReference type="ChEBI" id="CHEBI:58189"/>
        <dbReference type="EC" id="3.6.5.4"/>
    </reaction>
</comment>
<dbReference type="InterPro" id="IPR013822">
    <property type="entry name" value="Signal_recog_particl_SRP54_hlx"/>
</dbReference>
<feature type="compositionally biased region" description="Basic residues" evidence="10">
    <location>
        <begin position="541"/>
        <end position="557"/>
    </location>
</feature>
<dbReference type="PANTHER" id="PTHR11564:SF5">
    <property type="entry name" value="SIGNAL RECOGNITION PARTICLE SUBUNIT SRP54"/>
    <property type="match status" value="1"/>
</dbReference>
<evidence type="ECO:0000259" key="13">
    <source>
        <dbReference type="SMART" id="SM00963"/>
    </source>
</evidence>
<keyword evidence="7" id="KW-0687">Ribonucleoprotein</keyword>
<dbReference type="Pfam" id="PF02881">
    <property type="entry name" value="SRP54_N"/>
    <property type="match status" value="1"/>
</dbReference>
<dbReference type="InterPro" id="IPR004780">
    <property type="entry name" value="SRP"/>
</dbReference>
<organism evidence="14 15">
    <name type="scientific">Polyangium sorediatum</name>
    <dbReference type="NCBI Taxonomy" id="889274"/>
    <lineage>
        <taxon>Bacteria</taxon>
        <taxon>Pseudomonadati</taxon>
        <taxon>Myxococcota</taxon>
        <taxon>Polyangia</taxon>
        <taxon>Polyangiales</taxon>
        <taxon>Polyangiaceae</taxon>
        <taxon>Polyangium</taxon>
    </lineage>
</organism>
<evidence type="ECO:0000256" key="1">
    <source>
        <dbReference type="ARBA" id="ARBA00005450"/>
    </source>
</evidence>
<dbReference type="EC" id="3.6.5.4" evidence="8"/>